<protein>
    <submittedName>
        <fullName evidence="1">Branched-chain-amino-acid transaminase bat2</fullName>
        <ecNumber evidence="1">2.6.1.42</ecNumber>
    </submittedName>
</protein>
<keyword evidence="1" id="KW-0032">Aminotransferase</keyword>
<dbReference type="EC" id="2.6.1.42" evidence="1"/>
<keyword evidence="2" id="KW-1185">Reference proteome</keyword>
<name>A0ACC1HGZ2_9FUNG</name>
<gene>
    <name evidence="1" type="primary">BAT2_1</name>
    <name evidence="1" type="ORF">EV182_000474</name>
</gene>
<comment type="caution">
    <text evidence="1">The sequence shown here is derived from an EMBL/GenBank/DDBJ whole genome shotgun (WGS) entry which is preliminary data.</text>
</comment>
<evidence type="ECO:0000313" key="1">
    <source>
        <dbReference type="EMBL" id="KAJ1675839.1"/>
    </source>
</evidence>
<sequence>MAESNVGYAGGNGRSPLLVCLISRARHSAAMRYLKPLVPKEELAFGKYFTDHMLVMRWTEKDGWGKPEIKPYGPFSLDPASLVLHYSLECFEGMKAYRKSEDEVVLFRPEMNMARLNRSAGRLMLPGFDSELVLEAIKELVRLDSRWIYNEKGYSLYIRPNMIGTEASPPTLNLTNSREVILYVICAPVGPYFANAITLLANTEEVRAWPGGVGSQKIGGNYGPCIKPAVVAKVKGADQVLWLLGDDHKITEAGTMNFMVYWVNEDGERELITAPLDGTILPGITRDSLLHLMREWNEFKVTEREFTMGELIKAQQDNRVLECFGCGTACIVSPVKAIIYKDQTYNIPVDPDDETAQYGPLARRLHHELFSIQYAESDKHRDWTPIIKA</sequence>
<proteinExistence type="predicted"/>
<reference evidence="1" key="1">
    <citation type="submission" date="2022-06" db="EMBL/GenBank/DDBJ databases">
        <title>Phylogenomic reconstructions and comparative analyses of Kickxellomycotina fungi.</title>
        <authorList>
            <person name="Reynolds N.K."/>
            <person name="Stajich J.E."/>
            <person name="Barry K."/>
            <person name="Grigoriev I.V."/>
            <person name="Crous P."/>
            <person name="Smith M.E."/>
        </authorList>
    </citation>
    <scope>NUCLEOTIDE SEQUENCE</scope>
    <source>
        <strain evidence="1">RSA 2271</strain>
    </source>
</reference>
<organism evidence="1 2">
    <name type="scientific">Spiromyces aspiralis</name>
    <dbReference type="NCBI Taxonomy" id="68401"/>
    <lineage>
        <taxon>Eukaryota</taxon>
        <taxon>Fungi</taxon>
        <taxon>Fungi incertae sedis</taxon>
        <taxon>Zoopagomycota</taxon>
        <taxon>Kickxellomycotina</taxon>
        <taxon>Kickxellomycetes</taxon>
        <taxon>Kickxellales</taxon>
        <taxon>Kickxellaceae</taxon>
        <taxon>Spiromyces</taxon>
    </lineage>
</organism>
<evidence type="ECO:0000313" key="2">
    <source>
        <dbReference type="Proteomes" id="UP001145114"/>
    </source>
</evidence>
<accession>A0ACC1HGZ2</accession>
<keyword evidence="1" id="KW-0808">Transferase</keyword>
<dbReference type="EMBL" id="JAMZIH010005163">
    <property type="protein sequence ID" value="KAJ1675839.1"/>
    <property type="molecule type" value="Genomic_DNA"/>
</dbReference>
<dbReference type="Proteomes" id="UP001145114">
    <property type="component" value="Unassembled WGS sequence"/>
</dbReference>